<comment type="similarity">
    <text evidence="1">In the N-terminal section; belongs to the LXG family.</text>
</comment>
<feature type="domain" description="LXG" evidence="2">
    <location>
        <begin position="5"/>
        <end position="97"/>
    </location>
</feature>
<evidence type="ECO:0000259" key="2">
    <source>
        <dbReference type="Pfam" id="PF04740"/>
    </source>
</evidence>
<proteinExistence type="inferred from homology"/>
<reference evidence="3" key="1">
    <citation type="submission" date="2024-05" db="EMBL/GenBank/DDBJ databases">
        <title>Metabacillus sp. nov., isolated from the rhizosphere soil of tomato plants.</title>
        <authorList>
            <person name="Ma R."/>
        </authorList>
    </citation>
    <scope>NUCLEOTIDE SEQUENCE</scope>
    <source>
        <strain evidence="3">DBTR6</strain>
    </source>
</reference>
<dbReference type="PANTHER" id="PTHR34976">
    <property type="entry name" value="RIBONUCLEASE YQCG-RELATED"/>
    <property type="match status" value="1"/>
</dbReference>
<protein>
    <submittedName>
        <fullName evidence="3">SMI1/KNR4 family protein</fullName>
    </submittedName>
</protein>
<accession>A0ABS7UZG9</accession>
<dbReference type="InterPro" id="IPR006829">
    <property type="entry name" value="LXG_dom"/>
</dbReference>
<organism evidence="3 4">
    <name type="scientific">Metabacillus rhizolycopersici</name>
    <dbReference type="NCBI Taxonomy" id="2875709"/>
    <lineage>
        <taxon>Bacteria</taxon>
        <taxon>Bacillati</taxon>
        <taxon>Bacillota</taxon>
        <taxon>Bacilli</taxon>
        <taxon>Bacillales</taxon>
        <taxon>Bacillaceae</taxon>
        <taxon>Metabacillus</taxon>
    </lineage>
</organism>
<dbReference type="InterPro" id="IPR037883">
    <property type="entry name" value="Knr4/Smi1-like_sf"/>
</dbReference>
<dbReference type="InterPro" id="IPR051768">
    <property type="entry name" value="Bact_secretion_toxin"/>
</dbReference>
<dbReference type="Proteomes" id="UP001165287">
    <property type="component" value="Unassembled WGS sequence"/>
</dbReference>
<evidence type="ECO:0000313" key="4">
    <source>
        <dbReference type="Proteomes" id="UP001165287"/>
    </source>
</evidence>
<evidence type="ECO:0000313" key="3">
    <source>
        <dbReference type="EMBL" id="MBZ5753347.1"/>
    </source>
</evidence>
<dbReference type="SUPFAM" id="SSF160631">
    <property type="entry name" value="SMI1/KNR4-like"/>
    <property type="match status" value="1"/>
</dbReference>
<sequence>MRFVSSFLKLVHHIRNHKEMVASQQDELQRIFNRIDDLVPLNVFSTSSFDDHIEKADKGRKDTINAVNELDHDLRSEYMVSEGDGRYVTALFQQLIEIKGNLNWKNPDERIRSIPAGKVKPNPMLHKKIPIYHDGGGNFFAIDLDHDLHRSYGQIIWVDHEYDEWEVYASSLKEFILIIYFFVKELGVIDNGEGYDGEKSYLEYVDRTV</sequence>
<evidence type="ECO:0000256" key="1">
    <source>
        <dbReference type="ARBA" id="ARBA00034117"/>
    </source>
</evidence>
<dbReference type="Pfam" id="PF04740">
    <property type="entry name" value="LXG"/>
    <property type="match status" value="1"/>
</dbReference>
<dbReference type="RefSeq" id="WP_224141774.1">
    <property type="nucleotide sequence ID" value="NZ_JAIQUM010000102.1"/>
</dbReference>
<gene>
    <name evidence="3" type="ORF">K9V48_24750</name>
</gene>
<comment type="caution">
    <text evidence="3">The sequence shown here is derived from an EMBL/GenBank/DDBJ whole genome shotgun (WGS) entry which is preliminary data.</text>
</comment>
<name>A0ABS7UZG9_9BACI</name>
<dbReference type="EMBL" id="JAIQUM010000102">
    <property type="protein sequence ID" value="MBZ5753347.1"/>
    <property type="molecule type" value="Genomic_DNA"/>
</dbReference>
<dbReference type="PANTHER" id="PTHR34976:SF2">
    <property type="entry name" value="TYPE VII SECRETION SYSTEM PROTEIN ESSD"/>
    <property type="match status" value="1"/>
</dbReference>
<dbReference type="Gene3D" id="3.40.1580.10">
    <property type="entry name" value="SMI1/KNR4-like"/>
    <property type="match status" value="1"/>
</dbReference>
<keyword evidence="4" id="KW-1185">Reference proteome</keyword>